<evidence type="ECO:0000256" key="3">
    <source>
        <dbReference type="ARBA" id="ARBA00023004"/>
    </source>
</evidence>
<keyword evidence="3 5" id="KW-0408">Iron</keyword>
<accession>A0A6V3J2G1</accession>
<dbReference type="InterPro" id="IPR001199">
    <property type="entry name" value="Cyt_B5-like_heme/steroid-bd"/>
</dbReference>
<name>A0A6V3J2G1_9EUKA</name>
<gene>
    <name evidence="8" type="ORF">LGLO00237_LOCUS2260</name>
    <name evidence="9" type="ORF">LGLO00237_LOCUS2261</name>
</gene>
<dbReference type="InterPro" id="IPR018506">
    <property type="entry name" value="Cyt_B5_heme-BS"/>
</dbReference>
<evidence type="ECO:0000256" key="2">
    <source>
        <dbReference type="ARBA" id="ARBA00022723"/>
    </source>
</evidence>
<dbReference type="PANTHER" id="PTHR19359">
    <property type="entry name" value="CYTOCHROME B5"/>
    <property type="match status" value="1"/>
</dbReference>
<dbReference type="InterPro" id="IPR036400">
    <property type="entry name" value="Cyt_B5-like_heme/steroid_sf"/>
</dbReference>
<feature type="region of interest" description="Disordered" evidence="6">
    <location>
        <begin position="1"/>
        <end position="25"/>
    </location>
</feature>
<proteinExistence type="inferred from homology"/>
<dbReference type="InterPro" id="IPR050668">
    <property type="entry name" value="Cytochrome_b5"/>
</dbReference>
<evidence type="ECO:0000256" key="4">
    <source>
        <dbReference type="ARBA" id="ARBA00038168"/>
    </source>
</evidence>
<reference evidence="8" key="1">
    <citation type="submission" date="2021-01" db="EMBL/GenBank/DDBJ databases">
        <authorList>
            <person name="Corre E."/>
            <person name="Pelletier E."/>
            <person name="Niang G."/>
            <person name="Scheremetjew M."/>
            <person name="Finn R."/>
            <person name="Kale V."/>
            <person name="Holt S."/>
            <person name="Cochrane G."/>
            <person name="Meng A."/>
            <person name="Brown T."/>
            <person name="Cohen L."/>
        </authorList>
    </citation>
    <scope>NUCLEOTIDE SEQUENCE</scope>
    <source>
        <strain evidence="8">CCCM811</strain>
    </source>
</reference>
<evidence type="ECO:0000313" key="8">
    <source>
        <dbReference type="EMBL" id="CAE0647151.1"/>
    </source>
</evidence>
<dbReference type="PROSITE" id="PS00191">
    <property type="entry name" value="CYTOCHROME_B5_1"/>
    <property type="match status" value="1"/>
</dbReference>
<dbReference type="Pfam" id="PF00173">
    <property type="entry name" value="Cyt-b5"/>
    <property type="match status" value="1"/>
</dbReference>
<comment type="similarity">
    <text evidence="4 5">Belongs to the cytochrome b5 family.</text>
</comment>
<sequence length="226" mass="25142">MPRKRQRSSFKITTEVTGELSEDEPATTMEAMEKSSLVAVETLPSKIVAPSLCQNCPYESFNKSHPKAITESVTVSTEKEDGTVEKIHTSSSADEPSIEYLKTDKLAGESKEGDENKAKTFVEQKGAFRCLECETMKATGAKKIYKWDHIAKHCTRASCWLVAHGIVYDATPFLDRHPAGSESILRRGGKDSTRDFDFHSKKDRRLWGKFAIGRVEGSCTVECVIS</sequence>
<evidence type="ECO:0000256" key="6">
    <source>
        <dbReference type="SAM" id="MobiDB-lite"/>
    </source>
</evidence>
<dbReference type="GO" id="GO:0046872">
    <property type="term" value="F:metal ion binding"/>
    <property type="evidence" value="ECO:0007669"/>
    <property type="project" value="UniProtKB-UniRule"/>
</dbReference>
<feature type="domain" description="Cytochrome b5 heme-binding" evidence="7">
    <location>
        <begin position="142"/>
        <end position="216"/>
    </location>
</feature>
<dbReference type="EMBL" id="HBIV01003321">
    <property type="protein sequence ID" value="CAE0647151.1"/>
    <property type="molecule type" value="Transcribed_RNA"/>
</dbReference>
<dbReference type="PROSITE" id="PS50255">
    <property type="entry name" value="CYTOCHROME_B5_2"/>
    <property type="match status" value="1"/>
</dbReference>
<keyword evidence="1 5" id="KW-0349">Heme</keyword>
<evidence type="ECO:0000256" key="5">
    <source>
        <dbReference type="RuleBase" id="RU362121"/>
    </source>
</evidence>
<dbReference type="GO" id="GO:0016020">
    <property type="term" value="C:membrane"/>
    <property type="evidence" value="ECO:0007669"/>
    <property type="project" value="TreeGrafter"/>
</dbReference>
<dbReference type="GO" id="GO:0020037">
    <property type="term" value="F:heme binding"/>
    <property type="evidence" value="ECO:0007669"/>
    <property type="project" value="UniProtKB-UniRule"/>
</dbReference>
<keyword evidence="2 5" id="KW-0479">Metal-binding</keyword>
<dbReference type="EMBL" id="HBIV01003322">
    <property type="protein sequence ID" value="CAE0647152.1"/>
    <property type="molecule type" value="Transcribed_RNA"/>
</dbReference>
<dbReference type="AlphaFoldDB" id="A0A6V3J2G1"/>
<evidence type="ECO:0000313" key="9">
    <source>
        <dbReference type="EMBL" id="CAE0647152.1"/>
    </source>
</evidence>
<evidence type="ECO:0000256" key="1">
    <source>
        <dbReference type="ARBA" id="ARBA00022617"/>
    </source>
</evidence>
<dbReference type="Gene3D" id="3.10.120.10">
    <property type="entry name" value="Cytochrome b5-like heme/steroid binding domain"/>
    <property type="match status" value="1"/>
</dbReference>
<dbReference type="PRINTS" id="PR00363">
    <property type="entry name" value="CYTOCHROMEB5"/>
</dbReference>
<dbReference type="SUPFAM" id="SSF55856">
    <property type="entry name" value="Cytochrome b5-like heme/steroid binding domain"/>
    <property type="match status" value="1"/>
</dbReference>
<organism evidence="8">
    <name type="scientific">Lotharella globosa</name>
    <dbReference type="NCBI Taxonomy" id="91324"/>
    <lineage>
        <taxon>Eukaryota</taxon>
        <taxon>Sar</taxon>
        <taxon>Rhizaria</taxon>
        <taxon>Cercozoa</taxon>
        <taxon>Chlorarachniophyceae</taxon>
        <taxon>Lotharella</taxon>
    </lineage>
</organism>
<protein>
    <recommendedName>
        <fullName evidence="7">Cytochrome b5 heme-binding domain-containing protein</fullName>
    </recommendedName>
</protein>
<dbReference type="SMART" id="SM01117">
    <property type="entry name" value="Cyt-b5"/>
    <property type="match status" value="1"/>
</dbReference>
<dbReference type="PANTHER" id="PTHR19359:SF146">
    <property type="entry name" value="B5, PUTATIVE-RELATED"/>
    <property type="match status" value="1"/>
</dbReference>
<evidence type="ECO:0000259" key="7">
    <source>
        <dbReference type="PROSITE" id="PS50255"/>
    </source>
</evidence>